<evidence type="ECO:0000313" key="2">
    <source>
        <dbReference type="Proteomes" id="UP001152747"/>
    </source>
</evidence>
<evidence type="ECO:0000313" key="1">
    <source>
        <dbReference type="EMBL" id="CAI5446950.1"/>
    </source>
</evidence>
<comment type="caution">
    <text evidence="1">The sequence shown here is derived from an EMBL/GenBank/DDBJ whole genome shotgun (WGS) entry which is preliminary data.</text>
</comment>
<dbReference type="Proteomes" id="UP001152747">
    <property type="component" value="Unassembled WGS sequence"/>
</dbReference>
<proteinExistence type="predicted"/>
<dbReference type="EMBL" id="CANHGI010000004">
    <property type="protein sequence ID" value="CAI5446950.1"/>
    <property type="molecule type" value="Genomic_DNA"/>
</dbReference>
<dbReference type="AlphaFoldDB" id="A0A9P1N3V8"/>
<keyword evidence="2" id="KW-1185">Reference proteome</keyword>
<organism evidence="1 2">
    <name type="scientific">Caenorhabditis angaria</name>
    <dbReference type="NCBI Taxonomy" id="860376"/>
    <lineage>
        <taxon>Eukaryota</taxon>
        <taxon>Metazoa</taxon>
        <taxon>Ecdysozoa</taxon>
        <taxon>Nematoda</taxon>
        <taxon>Chromadorea</taxon>
        <taxon>Rhabditida</taxon>
        <taxon>Rhabditina</taxon>
        <taxon>Rhabditomorpha</taxon>
        <taxon>Rhabditoidea</taxon>
        <taxon>Rhabditidae</taxon>
        <taxon>Peloderinae</taxon>
        <taxon>Caenorhabditis</taxon>
    </lineage>
</organism>
<gene>
    <name evidence="1" type="ORF">CAMP_LOCUS9587</name>
</gene>
<reference evidence="1" key="1">
    <citation type="submission" date="2022-11" db="EMBL/GenBank/DDBJ databases">
        <authorList>
            <person name="Kikuchi T."/>
        </authorList>
    </citation>
    <scope>NUCLEOTIDE SEQUENCE</scope>
    <source>
        <strain evidence="1">PS1010</strain>
    </source>
</reference>
<name>A0A9P1N3V8_9PELO</name>
<accession>A0A9P1N3V8</accession>
<sequence>MLRAKILEIWQNQEIFEEMDRLKIELEMAEAKTAGFWEDLRLMTGAGLFLGTSTWIFGARRGFLIGVGGLFLTYKWYLRKLKSLKIAIQKMEKLQKLCRKKQQTEFCIFLRIPQKSPILIKSCQLSIDFIRKLWRSDTDETALHNFYPPEISRVFTAETAADSLEHLEMLQNLARLHLSEFCAEFLCSRESLNHWRILELARFADNFAELEKMATPRVKIAKTRRNPPADFNTWKYEVALGLEAISAKLQDDDDVAKVDIEKAVRKLLEILGKTEIVENLAENVEKLEIPEEIDEQMRPIEKNLNLNLDLMFEGQSMSDAEKSRKCGAARDHFLDGCEARRHEKSLLGELAAVLEPRRATFAHREKLALARFYGCSEGELEEKLRQEEQKKEQEILDHENLEPENYDWKLEAENREGIHRAAENLDFLQILKQKCVRDEIIE</sequence>
<protein>
    <submittedName>
        <fullName evidence="1">Uncharacterized protein</fullName>
    </submittedName>
</protein>